<dbReference type="OrthoDB" id="548867at2759"/>
<feature type="region of interest" description="Disordered" evidence="1">
    <location>
        <begin position="1"/>
        <end position="25"/>
    </location>
</feature>
<feature type="compositionally biased region" description="Basic and acidic residues" evidence="1">
    <location>
        <begin position="65"/>
        <end position="86"/>
    </location>
</feature>
<evidence type="ECO:0000313" key="3">
    <source>
        <dbReference type="Proteomes" id="UP000290288"/>
    </source>
</evidence>
<dbReference type="AlphaFoldDB" id="A0A4Q2E2X4"/>
<comment type="caution">
    <text evidence="2">The sequence shown here is derived from an EMBL/GenBank/DDBJ whole genome shotgun (WGS) entry which is preliminary data.</text>
</comment>
<keyword evidence="3" id="KW-1185">Reference proteome</keyword>
<sequence>MKKEIEPPVEEMGAPAGDNYPVNDGIRAGEEYVNDVNDQLCRGNLKDNSSGDGSEYGCEGYASPIDRESYSQPSDKYDSQVSREEGSLPMQVRVDHPWAGSIAPFHIQHTLGQSRSQSLHKERNPSPQTAFPKLQIYDRIADDLIAIRVHPKVSHSELIDKVVQSGLRSEIRVLKYRDCTTNTFVSLDTDEELQAWMQRTEKHVLYAE</sequence>
<dbReference type="SUPFAM" id="SSF54277">
    <property type="entry name" value="CAD &amp; PB1 domains"/>
    <property type="match status" value="1"/>
</dbReference>
<evidence type="ECO:0000256" key="1">
    <source>
        <dbReference type="SAM" id="MobiDB-lite"/>
    </source>
</evidence>
<proteinExistence type="predicted"/>
<accession>A0A4Q2E2X4</accession>
<organism evidence="2 3">
    <name type="scientific">Candolleomyces aberdarensis</name>
    <dbReference type="NCBI Taxonomy" id="2316362"/>
    <lineage>
        <taxon>Eukaryota</taxon>
        <taxon>Fungi</taxon>
        <taxon>Dikarya</taxon>
        <taxon>Basidiomycota</taxon>
        <taxon>Agaricomycotina</taxon>
        <taxon>Agaricomycetes</taxon>
        <taxon>Agaricomycetidae</taxon>
        <taxon>Agaricales</taxon>
        <taxon>Agaricineae</taxon>
        <taxon>Psathyrellaceae</taxon>
        <taxon>Candolleomyces</taxon>
    </lineage>
</organism>
<evidence type="ECO:0008006" key="4">
    <source>
        <dbReference type="Google" id="ProtNLM"/>
    </source>
</evidence>
<dbReference type="EMBL" id="SDEE01000001">
    <property type="protein sequence ID" value="RXW25785.1"/>
    <property type="molecule type" value="Genomic_DNA"/>
</dbReference>
<dbReference type="Proteomes" id="UP000290288">
    <property type="component" value="Unassembled WGS sequence"/>
</dbReference>
<reference evidence="2 3" key="1">
    <citation type="submission" date="2019-01" db="EMBL/GenBank/DDBJ databases">
        <title>Draft genome sequence of Psathyrella aberdarensis IHI B618.</title>
        <authorList>
            <person name="Buettner E."/>
            <person name="Kellner H."/>
        </authorList>
    </citation>
    <scope>NUCLEOTIDE SEQUENCE [LARGE SCALE GENOMIC DNA]</scope>
    <source>
        <strain evidence="2 3">IHI B618</strain>
    </source>
</reference>
<evidence type="ECO:0000313" key="2">
    <source>
        <dbReference type="EMBL" id="RXW25785.1"/>
    </source>
</evidence>
<name>A0A4Q2E2X4_9AGAR</name>
<dbReference type="STRING" id="2316362.A0A4Q2E2X4"/>
<feature type="region of interest" description="Disordered" evidence="1">
    <location>
        <begin position="41"/>
        <end position="86"/>
    </location>
</feature>
<protein>
    <recommendedName>
        <fullName evidence="4">PB1 domain-containing protein</fullName>
    </recommendedName>
</protein>
<gene>
    <name evidence="2" type="ORF">EST38_g74</name>
</gene>